<accession>A0A7C4RA51</accession>
<dbReference type="EMBL" id="DSYQ01000004">
    <property type="protein sequence ID" value="HGT70845.1"/>
    <property type="molecule type" value="Genomic_DNA"/>
</dbReference>
<comment type="caution">
    <text evidence="1">The sequence shown here is derived from an EMBL/GenBank/DDBJ whole genome shotgun (WGS) entry which is preliminary data.</text>
</comment>
<organism evidence="1">
    <name type="scientific">candidate division CPR3 bacterium</name>
    <dbReference type="NCBI Taxonomy" id="2268181"/>
    <lineage>
        <taxon>Bacteria</taxon>
        <taxon>Bacteria division CPR3</taxon>
    </lineage>
</organism>
<proteinExistence type="predicted"/>
<protein>
    <submittedName>
        <fullName evidence="1">Uncharacterized protein</fullName>
    </submittedName>
</protein>
<gene>
    <name evidence="1" type="ORF">ENT43_01115</name>
</gene>
<name>A0A7C4RA51_UNCC3</name>
<dbReference type="AlphaFoldDB" id="A0A7C4RA51"/>
<reference evidence="1" key="1">
    <citation type="journal article" date="2020" name="mSystems">
        <title>Genome- and Community-Level Interaction Insights into Carbon Utilization and Element Cycling Functions of Hydrothermarchaeota in Hydrothermal Sediment.</title>
        <authorList>
            <person name="Zhou Z."/>
            <person name="Liu Y."/>
            <person name="Xu W."/>
            <person name="Pan J."/>
            <person name="Luo Z.H."/>
            <person name="Li M."/>
        </authorList>
    </citation>
    <scope>NUCLEOTIDE SEQUENCE [LARGE SCALE GENOMIC DNA]</scope>
    <source>
        <strain evidence="1">SpSt-579</strain>
    </source>
</reference>
<evidence type="ECO:0000313" key="1">
    <source>
        <dbReference type="EMBL" id="HGT70845.1"/>
    </source>
</evidence>
<sequence>MTKFYQAKLVYSARGNTLSGILKIAKQGNHGKEMHVDMEYYKPFTEKDSALIEEIKDILKKQGTKLVLENLSS</sequence>